<evidence type="ECO:0000313" key="4">
    <source>
        <dbReference type="Proteomes" id="UP000586634"/>
    </source>
</evidence>
<reference evidence="3 4" key="1">
    <citation type="submission" date="2019-09" db="EMBL/GenBank/DDBJ databases">
        <title>Bird 10,000 Genomes (B10K) Project - Family phase.</title>
        <authorList>
            <person name="Zhang G."/>
        </authorList>
    </citation>
    <scope>NUCLEOTIDE SEQUENCE [LARGE SCALE GENOMIC DNA]</scope>
    <source>
        <strain evidence="3">B10K-DU-002-14</strain>
        <tissue evidence="3">Muscle</tissue>
    </source>
</reference>
<sequence length="97" mass="10019">SQSPSAMPAAELHTSPVTLIPAPTGDYVSQLNMYSQRTLQKVDYPNRSCTGAAHAPIYSCSCTVSGVLYGTGIGNSAAAAKQAAAKQAFEKLKNEGA</sequence>
<protein>
    <submittedName>
        <fullName evidence="3">E2AK2 kinase</fullName>
    </submittedName>
</protein>
<organism evidence="3 4">
    <name type="scientific">Nycticryphes semicollaris</name>
    <dbReference type="NCBI Taxonomy" id="227226"/>
    <lineage>
        <taxon>Eukaryota</taxon>
        <taxon>Metazoa</taxon>
        <taxon>Chordata</taxon>
        <taxon>Craniata</taxon>
        <taxon>Vertebrata</taxon>
        <taxon>Euteleostomi</taxon>
        <taxon>Archelosauria</taxon>
        <taxon>Archosauria</taxon>
        <taxon>Dinosauria</taxon>
        <taxon>Saurischia</taxon>
        <taxon>Theropoda</taxon>
        <taxon>Coelurosauria</taxon>
        <taxon>Aves</taxon>
        <taxon>Neognathae</taxon>
        <taxon>Neoaves</taxon>
        <taxon>Charadriiformes</taxon>
        <taxon>Rostratulidae</taxon>
        <taxon>Nycticryphes</taxon>
    </lineage>
</organism>
<gene>
    <name evidence="3" type="primary">Eif2ak2</name>
    <name evidence="3" type="ORF">NYCSEM_R15381</name>
</gene>
<feature type="non-terminal residue" evidence="3">
    <location>
        <position position="1"/>
    </location>
</feature>
<proteinExistence type="predicted"/>
<dbReference type="Proteomes" id="UP000586634">
    <property type="component" value="Unassembled WGS sequence"/>
</dbReference>
<name>A0A7L1I6B0_9CHAR</name>
<keyword evidence="3" id="KW-0418">Kinase</keyword>
<keyword evidence="1" id="KW-0694">RNA-binding</keyword>
<keyword evidence="3" id="KW-0808">Transferase</keyword>
<dbReference type="GO" id="GO:0003723">
    <property type="term" value="F:RNA binding"/>
    <property type="evidence" value="ECO:0007669"/>
    <property type="project" value="UniProtKB-UniRule"/>
</dbReference>
<dbReference type="SUPFAM" id="SSF54768">
    <property type="entry name" value="dsRNA-binding domain-like"/>
    <property type="match status" value="1"/>
</dbReference>
<comment type="caution">
    <text evidence="3">The sequence shown here is derived from an EMBL/GenBank/DDBJ whole genome shotgun (WGS) entry which is preliminary data.</text>
</comment>
<dbReference type="SMART" id="SM00358">
    <property type="entry name" value="DSRM"/>
    <property type="match status" value="1"/>
</dbReference>
<dbReference type="EMBL" id="VXBJ01007281">
    <property type="protein sequence ID" value="NXN33641.1"/>
    <property type="molecule type" value="Genomic_DNA"/>
</dbReference>
<feature type="domain" description="DRBM" evidence="2">
    <location>
        <begin position="26"/>
        <end position="94"/>
    </location>
</feature>
<dbReference type="Gene3D" id="3.30.160.20">
    <property type="match status" value="1"/>
</dbReference>
<keyword evidence="4" id="KW-1185">Reference proteome</keyword>
<dbReference type="AlphaFoldDB" id="A0A7L1I6B0"/>
<evidence type="ECO:0000313" key="3">
    <source>
        <dbReference type="EMBL" id="NXN33641.1"/>
    </source>
</evidence>
<evidence type="ECO:0000256" key="1">
    <source>
        <dbReference type="PROSITE-ProRule" id="PRU00266"/>
    </source>
</evidence>
<dbReference type="PROSITE" id="PS50137">
    <property type="entry name" value="DS_RBD"/>
    <property type="match status" value="1"/>
</dbReference>
<dbReference type="InterPro" id="IPR014720">
    <property type="entry name" value="dsRBD_dom"/>
</dbReference>
<dbReference type="GO" id="GO:0016301">
    <property type="term" value="F:kinase activity"/>
    <property type="evidence" value="ECO:0007669"/>
    <property type="project" value="UniProtKB-KW"/>
</dbReference>
<accession>A0A7L1I6B0</accession>
<evidence type="ECO:0000259" key="2">
    <source>
        <dbReference type="PROSITE" id="PS50137"/>
    </source>
</evidence>
<dbReference type="OrthoDB" id="341578at2759"/>
<feature type="non-terminal residue" evidence="3">
    <location>
        <position position="97"/>
    </location>
</feature>
<dbReference type="Pfam" id="PF00035">
    <property type="entry name" value="dsrm"/>
    <property type="match status" value="1"/>
</dbReference>